<dbReference type="PANTHER" id="PTHR37844:SF2">
    <property type="entry name" value="SER_THR PROTEIN PHOSPHATASE SUPERFAMILY (AFU_ORTHOLOGUE AFUA_1G14840)"/>
    <property type="match status" value="1"/>
</dbReference>
<accession>A0ABU5EGP9</accession>
<comment type="caution">
    <text evidence="2">The sequence shown here is derived from an EMBL/GenBank/DDBJ whole genome shotgun (WGS) entry which is preliminary data.</text>
</comment>
<name>A0ABU5EGP9_9PROT</name>
<proteinExistence type="predicted"/>
<evidence type="ECO:0000313" key="3">
    <source>
        <dbReference type="Proteomes" id="UP001279642"/>
    </source>
</evidence>
<dbReference type="Proteomes" id="UP001279642">
    <property type="component" value="Unassembled WGS sequence"/>
</dbReference>
<gene>
    <name evidence="2" type="ORF">SMD27_21340</name>
</gene>
<dbReference type="PANTHER" id="PTHR37844">
    <property type="entry name" value="SER/THR PROTEIN PHOSPHATASE SUPERFAMILY (AFU_ORTHOLOGUE AFUA_1G14840)"/>
    <property type="match status" value="1"/>
</dbReference>
<evidence type="ECO:0000313" key="2">
    <source>
        <dbReference type="EMBL" id="MDY0885401.1"/>
    </source>
</evidence>
<sequence length="290" mass="32352">MSERSHSSVRIAYFSDIHIEVVRHETRPIRFPPWTTAYPLELGPDLSSLVGNVDLVILAGDIGVGDLTSDESAALYASQVAEFVEAPVVFVPGNHEYYGTAFEICREKLLSTKPQNVAVLDRSEAFYRIGKDKVRILGATLWTDYALFGNPPIAMAIASDRINDHRRIAMSNGNLFSPWDAAKEHHISRLWLDAKLREPHNGHTVIVTHHVPHPLLRNPNIPAYDPLAPAFQSDCSDLLSIATTAGVKAWIFGHNHFSIDRELQGVRMLSAQTGYPREQTGWRGVPIFEI</sequence>
<organism evidence="2 3">
    <name type="scientific">Dongia soli</name>
    <dbReference type="NCBI Taxonomy" id="600628"/>
    <lineage>
        <taxon>Bacteria</taxon>
        <taxon>Pseudomonadati</taxon>
        <taxon>Pseudomonadota</taxon>
        <taxon>Alphaproteobacteria</taxon>
        <taxon>Rhodospirillales</taxon>
        <taxon>Dongiaceae</taxon>
        <taxon>Dongia</taxon>
    </lineage>
</organism>
<dbReference type="RefSeq" id="WP_320510473.1">
    <property type="nucleotide sequence ID" value="NZ_JAXCLW010000009.1"/>
</dbReference>
<dbReference type="EMBL" id="JAXCLW010000009">
    <property type="protein sequence ID" value="MDY0885401.1"/>
    <property type="molecule type" value="Genomic_DNA"/>
</dbReference>
<dbReference type="SUPFAM" id="SSF56300">
    <property type="entry name" value="Metallo-dependent phosphatases"/>
    <property type="match status" value="1"/>
</dbReference>
<evidence type="ECO:0000259" key="1">
    <source>
        <dbReference type="Pfam" id="PF00149"/>
    </source>
</evidence>
<reference evidence="2 3" key="1">
    <citation type="journal article" date="2016" name="Antonie Van Leeuwenhoek">
        <title>Dongia soli sp. nov., isolated from soil from Dokdo, Korea.</title>
        <authorList>
            <person name="Kim D.U."/>
            <person name="Lee H."/>
            <person name="Kim H."/>
            <person name="Kim S.G."/>
            <person name="Ka J.O."/>
        </authorList>
    </citation>
    <scope>NUCLEOTIDE SEQUENCE [LARGE SCALE GENOMIC DNA]</scope>
    <source>
        <strain evidence="2 3">D78</strain>
    </source>
</reference>
<protein>
    <submittedName>
        <fullName evidence="2">Metallophosphoesterase</fullName>
    </submittedName>
</protein>
<dbReference type="InterPro" id="IPR029052">
    <property type="entry name" value="Metallo-depent_PP-like"/>
</dbReference>
<keyword evidence="3" id="KW-1185">Reference proteome</keyword>
<feature type="domain" description="Calcineurin-like phosphoesterase" evidence="1">
    <location>
        <begin position="10"/>
        <end position="256"/>
    </location>
</feature>
<dbReference type="Gene3D" id="3.60.21.10">
    <property type="match status" value="2"/>
</dbReference>
<dbReference type="InterPro" id="IPR004843">
    <property type="entry name" value="Calcineurin-like_PHP"/>
</dbReference>
<dbReference type="Pfam" id="PF00149">
    <property type="entry name" value="Metallophos"/>
    <property type="match status" value="1"/>
</dbReference>